<gene>
    <name evidence="2" type="ORF">BaRGS_00036734</name>
</gene>
<organism evidence="2 3">
    <name type="scientific">Batillaria attramentaria</name>
    <dbReference type="NCBI Taxonomy" id="370345"/>
    <lineage>
        <taxon>Eukaryota</taxon>
        <taxon>Metazoa</taxon>
        <taxon>Spiralia</taxon>
        <taxon>Lophotrochozoa</taxon>
        <taxon>Mollusca</taxon>
        <taxon>Gastropoda</taxon>
        <taxon>Caenogastropoda</taxon>
        <taxon>Sorbeoconcha</taxon>
        <taxon>Cerithioidea</taxon>
        <taxon>Batillariidae</taxon>
        <taxon>Batillaria</taxon>
    </lineage>
</organism>
<name>A0ABD0JAY4_9CAEN</name>
<evidence type="ECO:0000313" key="2">
    <source>
        <dbReference type="EMBL" id="KAK7468030.1"/>
    </source>
</evidence>
<accession>A0ABD0JAY4</accession>
<proteinExistence type="predicted"/>
<dbReference type="PANTHER" id="PTHR36981:SF1">
    <property type="entry name" value="P2X PURINORECEPTOR 7 INTRACELLULAR DOMAIN-CONTAINING PROTEIN"/>
    <property type="match status" value="1"/>
</dbReference>
<reference evidence="2 3" key="1">
    <citation type="journal article" date="2023" name="Sci. Data">
        <title>Genome assembly of the Korean intertidal mud-creeper Batillaria attramentaria.</title>
        <authorList>
            <person name="Patra A.K."/>
            <person name="Ho P.T."/>
            <person name="Jun S."/>
            <person name="Lee S.J."/>
            <person name="Kim Y."/>
            <person name="Won Y.J."/>
        </authorList>
    </citation>
    <scope>NUCLEOTIDE SEQUENCE [LARGE SCALE GENOMIC DNA]</scope>
    <source>
        <strain evidence="2">Wonlab-2016</strain>
    </source>
</reference>
<keyword evidence="3" id="KW-1185">Reference proteome</keyword>
<comment type="caution">
    <text evidence="2">The sequence shown here is derived from an EMBL/GenBank/DDBJ whole genome shotgun (WGS) entry which is preliminary data.</text>
</comment>
<dbReference type="EMBL" id="JACVVK020000525">
    <property type="protein sequence ID" value="KAK7468030.1"/>
    <property type="molecule type" value="Genomic_DNA"/>
</dbReference>
<dbReference type="Proteomes" id="UP001519460">
    <property type="component" value="Unassembled WGS sequence"/>
</dbReference>
<evidence type="ECO:0000256" key="1">
    <source>
        <dbReference type="SAM" id="MobiDB-lite"/>
    </source>
</evidence>
<evidence type="ECO:0000313" key="3">
    <source>
        <dbReference type="Proteomes" id="UP001519460"/>
    </source>
</evidence>
<protein>
    <submittedName>
        <fullName evidence="2">Uncharacterized protein</fullName>
    </submittedName>
</protein>
<dbReference type="AlphaFoldDB" id="A0ABD0JAY4"/>
<dbReference type="PANTHER" id="PTHR36981">
    <property type="entry name" value="ZGC:195170"/>
    <property type="match status" value="1"/>
</dbReference>
<feature type="region of interest" description="Disordered" evidence="1">
    <location>
        <begin position="47"/>
        <end position="68"/>
    </location>
</feature>
<sequence length="230" mass="25696">MCDNEDSASELGSDLDNGSLLLSCASSDFDGSVEKEPVEVILPYQFEPEEDHSDADERASLPVSDGVDETDQRSRLALSANWCQCQLCGVMPTANECRCCMEIDEMRVLMDGVSEACITQHPGFATVCLDQWVLRTAYWQYRQQYSEQINDENRNCSISLIMLKVYTYCTKHFADATATQPTDSLCDLCGIFWDDIRVVLPACAVLAIRRAFSSADGSYTGFSDNYMENK</sequence>